<dbReference type="AlphaFoldDB" id="A0A0V0H7X6"/>
<accession>A0A0V0H7X6</accession>
<evidence type="ECO:0000313" key="1">
    <source>
        <dbReference type="EMBL" id="JAP16462.1"/>
    </source>
</evidence>
<sequence length="87" mass="9859">MGGMDKILHKQCEILHSCKWRTGGFFSSGRGIRQGDPLSPFLFILVMEGFDSLIRIATQNSGSEVSRLVETMVILKRFAIYFMQMTP</sequence>
<reference evidence="1" key="1">
    <citation type="submission" date="2015-12" db="EMBL/GenBank/DDBJ databases">
        <title>Gene expression during late stages of embryo sac development: a critical building block for successful pollen-pistil interactions.</title>
        <authorList>
            <person name="Liu Y."/>
            <person name="Joly V."/>
            <person name="Sabar M."/>
            <person name="Matton D.P."/>
        </authorList>
    </citation>
    <scope>NUCLEOTIDE SEQUENCE</scope>
</reference>
<name>A0A0V0H7X6_SOLCH</name>
<protein>
    <submittedName>
        <fullName evidence="1">Putative ovule protein</fullName>
    </submittedName>
</protein>
<organism evidence="1">
    <name type="scientific">Solanum chacoense</name>
    <name type="common">Chaco potato</name>
    <dbReference type="NCBI Taxonomy" id="4108"/>
    <lineage>
        <taxon>Eukaryota</taxon>
        <taxon>Viridiplantae</taxon>
        <taxon>Streptophyta</taxon>
        <taxon>Embryophyta</taxon>
        <taxon>Tracheophyta</taxon>
        <taxon>Spermatophyta</taxon>
        <taxon>Magnoliopsida</taxon>
        <taxon>eudicotyledons</taxon>
        <taxon>Gunneridae</taxon>
        <taxon>Pentapetalae</taxon>
        <taxon>asterids</taxon>
        <taxon>lamiids</taxon>
        <taxon>Solanales</taxon>
        <taxon>Solanaceae</taxon>
        <taxon>Solanoideae</taxon>
        <taxon>Solaneae</taxon>
        <taxon>Solanum</taxon>
    </lineage>
</organism>
<proteinExistence type="predicted"/>
<dbReference type="EMBL" id="GEDG01023798">
    <property type="protein sequence ID" value="JAP16462.1"/>
    <property type="molecule type" value="Transcribed_RNA"/>
</dbReference>